<proteinExistence type="predicted"/>
<dbReference type="Proteomes" id="UP000052015">
    <property type="component" value="Unassembled WGS sequence"/>
</dbReference>
<comment type="caution">
    <text evidence="1">The sequence shown here is derived from an EMBL/GenBank/DDBJ whole genome shotgun (WGS) entry which is preliminary data.</text>
</comment>
<gene>
    <name evidence="1" type="ORF">ABG79_02188</name>
</gene>
<reference evidence="1 2" key="1">
    <citation type="submission" date="2015-09" db="EMBL/GenBank/DDBJ databases">
        <title>Draft genome sequence of a Caloramator mitchellensis, a moderate thermophile from the Great Artesian Basin of Australia.</title>
        <authorList>
            <person name="Patel B.K."/>
        </authorList>
    </citation>
    <scope>NUCLEOTIDE SEQUENCE [LARGE SCALE GENOMIC DNA]</scope>
    <source>
        <strain evidence="1 2">VF08</strain>
    </source>
</reference>
<evidence type="ECO:0000313" key="1">
    <source>
        <dbReference type="EMBL" id="KRQ86056.1"/>
    </source>
</evidence>
<sequence>MRDRIITVAGKNISVTEKKIGELEKLIAELFPGSKGKISKITLENVDVDFDLIYDKLPIIFPELNKDDIKNAYMSELEALIQAFIDVNFFGIKKLMGTMMRLAPISSMQK</sequence>
<dbReference type="RefSeq" id="WP_057979477.1">
    <property type="nucleotide sequence ID" value="NZ_LKHP01000017.1"/>
</dbReference>
<protein>
    <submittedName>
        <fullName evidence="1">Uncharacterized protein</fullName>
    </submittedName>
</protein>
<dbReference type="STRING" id="908809.ABG79_02188"/>
<name>A0A0R3JRI9_CALMK</name>
<dbReference type="AlphaFoldDB" id="A0A0R3JRI9"/>
<evidence type="ECO:0000313" key="2">
    <source>
        <dbReference type="Proteomes" id="UP000052015"/>
    </source>
</evidence>
<keyword evidence="2" id="KW-1185">Reference proteome</keyword>
<accession>A0A0R3JRI9</accession>
<dbReference type="EMBL" id="LKHP01000017">
    <property type="protein sequence ID" value="KRQ86056.1"/>
    <property type="molecule type" value="Genomic_DNA"/>
</dbReference>
<organism evidence="1 2">
    <name type="scientific">Caloramator mitchellensis</name>
    <dbReference type="NCBI Taxonomy" id="908809"/>
    <lineage>
        <taxon>Bacteria</taxon>
        <taxon>Bacillati</taxon>
        <taxon>Bacillota</taxon>
        <taxon>Clostridia</taxon>
        <taxon>Eubacteriales</taxon>
        <taxon>Clostridiaceae</taxon>
        <taxon>Caloramator</taxon>
    </lineage>
</organism>
<dbReference type="OrthoDB" id="1954217at2"/>